<dbReference type="AlphaFoldDB" id="A0A0B4RYA4"/>
<dbReference type="EC" id="3.1.1.-" evidence="6"/>
<dbReference type="InterPro" id="IPR029058">
    <property type="entry name" value="AB_hydrolase_fold"/>
</dbReference>
<evidence type="ECO:0000256" key="3">
    <source>
        <dbReference type="ARBA" id="ARBA00022801"/>
    </source>
</evidence>
<dbReference type="EMBL" id="KJ023246">
    <property type="protein sequence ID" value="AIY69074.1"/>
    <property type="molecule type" value="mRNA"/>
</dbReference>
<sequence length="346" mass="37912">MLSILFFFQAPLAPPTWEEPYDAIDKGIICPQFSVPAGKTAQEDCLVASVYVPNTNATNLPVMVIIHGGQFLVGYGDVTTPKQLVDSQKLIAATCNYRLGILGFLCMGTEDIPGNAGMKDQVACLQWVKHNIASFGGNPDDVTIVGCSAGGSSVDLLMLSKLTRGLFKKVIGMSSANVGVTSVQLDPVEYARIQARRFNYDAANLYMLRSLTLQVNAGNHKMYLHEYSFVDNDSALIPYANIRGAAHCAQGFAAVDQNYSNLSYQYKNMKSIIREEWINFAITGNPTPEGCTAIPQWPPANAYRSPCMVFGQTVELKPTVMPLRATLWDLIYALFYRNPIPPTPGF</sequence>
<keyword evidence="6" id="KW-0732">Signal</keyword>
<reference evidence="8" key="1">
    <citation type="submission" date="2014-01" db="EMBL/GenBank/DDBJ databases">
        <authorList>
            <person name="Wang B."/>
            <person name="Wang Y."/>
            <person name="Han P."/>
            <person name="Zhang Y."/>
            <person name="Han Z."/>
        </authorList>
    </citation>
    <scope>NUCLEOTIDE SEQUENCE</scope>
    <source>
        <strain evidence="8">CsuEst49</strain>
    </source>
</reference>
<evidence type="ECO:0000256" key="4">
    <source>
        <dbReference type="ARBA" id="ARBA00023157"/>
    </source>
</evidence>
<proteinExistence type="evidence at transcript level"/>
<accession>A0A0B4RYA4</accession>
<dbReference type="InterPro" id="IPR050309">
    <property type="entry name" value="Type-B_Carboxylest/Lipase"/>
</dbReference>
<organism evidence="8">
    <name type="scientific">Chilo suppressalis</name>
    <name type="common">Asiatic rice borer moth</name>
    <dbReference type="NCBI Taxonomy" id="168631"/>
    <lineage>
        <taxon>Eukaryota</taxon>
        <taxon>Metazoa</taxon>
        <taxon>Ecdysozoa</taxon>
        <taxon>Arthropoda</taxon>
        <taxon>Hexapoda</taxon>
        <taxon>Insecta</taxon>
        <taxon>Pterygota</taxon>
        <taxon>Neoptera</taxon>
        <taxon>Endopterygota</taxon>
        <taxon>Lepidoptera</taxon>
        <taxon>Glossata</taxon>
        <taxon>Ditrysia</taxon>
        <taxon>Pyraloidea</taxon>
        <taxon>Crambidae</taxon>
        <taxon>Crambinae</taxon>
        <taxon>Chilo</taxon>
    </lineage>
</organism>
<dbReference type="GO" id="GO:0052689">
    <property type="term" value="F:carboxylic ester hydrolase activity"/>
    <property type="evidence" value="ECO:0007669"/>
    <property type="project" value="UniProtKB-KW"/>
</dbReference>
<evidence type="ECO:0000259" key="7">
    <source>
        <dbReference type="Pfam" id="PF00135"/>
    </source>
</evidence>
<dbReference type="PROSITE" id="PS00122">
    <property type="entry name" value="CARBOXYLESTERASE_B_1"/>
    <property type="match status" value="1"/>
</dbReference>
<keyword evidence="5" id="KW-0325">Glycoprotein</keyword>
<name>A0A0B4RYA4_CHISP</name>
<dbReference type="SUPFAM" id="SSF53474">
    <property type="entry name" value="alpha/beta-Hydrolases"/>
    <property type="match status" value="1"/>
</dbReference>
<evidence type="ECO:0000256" key="2">
    <source>
        <dbReference type="ARBA" id="ARBA00022487"/>
    </source>
</evidence>
<protein>
    <recommendedName>
        <fullName evidence="6">Carboxylic ester hydrolase</fullName>
        <ecNumber evidence="6">3.1.1.-</ecNumber>
    </recommendedName>
</protein>
<evidence type="ECO:0000256" key="5">
    <source>
        <dbReference type="ARBA" id="ARBA00023180"/>
    </source>
</evidence>
<dbReference type="PANTHER" id="PTHR11559">
    <property type="entry name" value="CARBOXYLESTERASE"/>
    <property type="match status" value="1"/>
</dbReference>
<dbReference type="Pfam" id="PF00135">
    <property type="entry name" value="COesterase"/>
    <property type="match status" value="1"/>
</dbReference>
<comment type="similarity">
    <text evidence="1 6">Belongs to the type-B carboxylesterase/lipase family.</text>
</comment>
<dbReference type="InterPro" id="IPR019826">
    <property type="entry name" value="Carboxylesterase_B_AS"/>
</dbReference>
<keyword evidence="3 6" id="KW-0378">Hydrolase</keyword>
<dbReference type="OrthoDB" id="3200163at2759"/>
<feature type="domain" description="Carboxylesterase type B" evidence="7">
    <location>
        <begin position="8"/>
        <end position="203"/>
    </location>
</feature>
<evidence type="ECO:0000256" key="1">
    <source>
        <dbReference type="ARBA" id="ARBA00005964"/>
    </source>
</evidence>
<feature type="signal peptide" evidence="6">
    <location>
        <begin position="1"/>
        <end position="18"/>
    </location>
</feature>
<evidence type="ECO:0000313" key="8">
    <source>
        <dbReference type="EMBL" id="AIY69074.1"/>
    </source>
</evidence>
<dbReference type="Gene3D" id="3.40.50.1820">
    <property type="entry name" value="alpha/beta hydrolase"/>
    <property type="match status" value="2"/>
</dbReference>
<feature type="chain" id="PRO_5005110560" description="Carboxylic ester hydrolase" evidence="6">
    <location>
        <begin position="19"/>
        <end position="346"/>
    </location>
</feature>
<dbReference type="InterPro" id="IPR002018">
    <property type="entry name" value="CarbesteraseB"/>
</dbReference>
<keyword evidence="2" id="KW-0719">Serine esterase</keyword>
<keyword evidence="4" id="KW-1015">Disulfide bond</keyword>
<evidence type="ECO:0000256" key="6">
    <source>
        <dbReference type="RuleBase" id="RU361235"/>
    </source>
</evidence>